<dbReference type="SMART" id="SM00342">
    <property type="entry name" value="HTH_ARAC"/>
    <property type="match status" value="1"/>
</dbReference>
<accession>B7ATL8</accession>
<evidence type="ECO:0000256" key="1">
    <source>
        <dbReference type="ARBA" id="ARBA00023015"/>
    </source>
</evidence>
<gene>
    <name evidence="5" type="ORF">BACPEC_01490</name>
</gene>
<dbReference type="Pfam" id="PF12833">
    <property type="entry name" value="HTH_18"/>
    <property type="match status" value="1"/>
</dbReference>
<dbReference type="InterPro" id="IPR050204">
    <property type="entry name" value="AraC_XylS_family_regulators"/>
</dbReference>
<evidence type="ECO:0000313" key="6">
    <source>
        <dbReference type="Proteomes" id="UP000003136"/>
    </source>
</evidence>
<dbReference type="AlphaFoldDB" id="B7ATL8"/>
<organism evidence="5 6">
    <name type="scientific">[Bacteroides] pectinophilus ATCC 43243</name>
    <dbReference type="NCBI Taxonomy" id="483218"/>
    <lineage>
        <taxon>Bacteria</taxon>
        <taxon>Bacillati</taxon>
        <taxon>Bacillota</taxon>
        <taxon>Clostridia</taxon>
        <taxon>Eubacteriales</taxon>
    </lineage>
</organism>
<feature type="domain" description="HTH araC/xylS-type" evidence="4">
    <location>
        <begin position="144"/>
        <end position="228"/>
    </location>
</feature>
<dbReference type="GO" id="GO:0003700">
    <property type="term" value="F:DNA-binding transcription factor activity"/>
    <property type="evidence" value="ECO:0007669"/>
    <property type="project" value="InterPro"/>
</dbReference>
<dbReference type="PROSITE" id="PS01124">
    <property type="entry name" value="HTH_ARAC_FAMILY_2"/>
    <property type="match status" value="1"/>
</dbReference>
<dbReference type="Gene3D" id="1.10.10.60">
    <property type="entry name" value="Homeodomain-like"/>
    <property type="match status" value="1"/>
</dbReference>
<reference evidence="5 6" key="1">
    <citation type="submission" date="2008-11" db="EMBL/GenBank/DDBJ databases">
        <title>Draft genome sequence of Bacteroides pectinophilus (ATCC 43243).</title>
        <authorList>
            <person name="Sudarsanam P."/>
            <person name="Ley R."/>
            <person name="Guruge J."/>
            <person name="Turnbaugh P.J."/>
            <person name="Mahowald M."/>
            <person name="Liep D."/>
            <person name="Gordon J."/>
        </authorList>
    </citation>
    <scope>NUCLEOTIDE SEQUENCE [LARGE SCALE GENOMIC DNA]</scope>
    <source>
        <strain evidence="5 6">ATCC 43243</strain>
    </source>
</reference>
<proteinExistence type="predicted"/>
<protein>
    <recommendedName>
        <fullName evidence="4">HTH araC/xylS-type domain-containing protein</fullName>
    </recommendedName>
</protein>
<keyword evidence="3" id="KW-0804">Transcription</keyword>
<evidence type="ECO:0000256" key="3">
    <source>
        <dbReference type="ARBA" id="ARBA00023163"/>
    </source>
</evidence>
<reference evidence="5 6" key="2">
    <citation type="submission" date="2008-11" db="EMBL/GenBank/DDBJ databases">
        <authorList>
            <person name="Fulton L."/>
            <person name="Clifton S."/>
            <person name="Fulton B."/>
            <person name="Xu J."/>
            <person name="Minx P."/>
            <person name="Pepin K.H."/>
            <person name="Johnson M."/>
            <person name="Bhonagiri V."/>
            <person name="Nash W.E."/>
            <person name="Mardis E.R."/>
            <person name="Wilson R.K."/>
        </authorList>
    </citation>
    <scope>NUCLEOTIDE SEQUENCE [LARGE SCALE GENOMIC DNA]</scope>
    <source>
        <strain evidence="5 6">ATCC 43243</strain>
    </source>
</reference>
<evidence type="ECO:0000256" key="2">
    <source>
        <dbReference type="ARBA" id="ARBA00023125"/>
    </source>
</evidence>
<dbReference type="HOGENOM" id="CLU_1183122_0_0_9"/>
<keyword evidence="1" id="KW-0805">Transcription regulation</keyword>
<evidence type="ECO:0000259" key="4">
    <source>
        <dbReference type="PROSITE" id="PS01124"/>
    </source>
</evidence>
<dbReference type="PANTHER" id="PTHR46796">
    <property type="entry name" value="HTH-TYPE TRANSCRIPTIONAL ACTIVATOR RHAS-RELATED"/>
    <property type="match status" value="1"/>
</dbReference>
<name>B7ATL8_9FIRM</name>
<dbReference type="eggNOG" id="COG2207">
    <property type="taxonomic scope" value="Bacteria"/>
</dbReference>
<sequence length="234" mass="26728">MDAVRVQKAVHVLKQELKSEAVIEFMASQPFVFYQLSPIADITFSDEALECYVDFRSSDASAIAGSVIRFIPDEHVIRITADNHREPVFIHTLSSPSDISLAELMPGSHITITLIKPEHFFTSDAAGPLCDMMSIIRDSRGAASVAFLADEFVYSTRHITRLFDRYLGYSPKSYCRMTRLHCALREIQKNPGQSNSSFIENLNYSDQAHFQRDFKYYMGITPRQYIHILRLSIY</sequence>
<dbReference type="InterPro" id="IPR018060">
    <property type="entry name" value="HTH_AraC"/>
</dbReference>
<keyword evidence="2" id="KW-0238">DNA-binding</keyword>
<keyword evidence="6" id="KW-1185">Reference proteome</keyword>
<evidence type="ECO:0000313" key="5">
    <source>
        <dbReference type="EMBL" id="EEC57002.1"/>
    </source>
</evidence>
<dbReference type="Proteomes" id="UP000003136">
    <property type="component" value="Unassembled WGS sequence"/>
</dbReference>
<dbReference type="EMBL" id="ABVQ01000036">
    <property type="protein sequence ID" value="EEC57002.1"/>
    <property type="molecule type" value="Genomic_DNA"/>
</dbReference>
<dbReference type="STRING" id="483218.BACPEC_01490"/>
<dbReference type="GO" id="GO:0043565">
    <property type="term" value="F:sequence-specific DNA binding"/>
    <property type="evidence" value="ECO:0007669"/>
    <property type="project" value="InterPro"/>
</dbReference>